<dbReference type="Proteomes" id="UP000053558">
    <property type="component" value="Unassembled WGS sequence"/>
</dbReference>
<dbReference type="PROSITE" id="PS50850">
    <property type="entry name" value="MFS"/>
    <property type="match status" value="1"/>
</dbReference>
<dbReference type="GeneID" id="19211321"/>
<gene>
    <name evidence="12" type="ORF">CONPUDRAFT_89403</name>
</gene>
<dbReference type="EMBL" id="JH711577">
    <property type="protein sequence ID" value="EIW81743.1"/>
    <property type="molecule type" value="Genomic_DNA"/>
</dbReference>
<evidence type="ECO:0000313" key="12">
    <source>
        <dbReference type="EMBL" id="EIW81743.1"/>
    </source>
</evidence>
<keyword evidence="13" id="KW-1185">Reference proteome</keyword>
<protein>
    <submittedName>
        <fullName evidence="12">General substrate transporter</fullName>
    </submittedName>
</protein>
<dbReference type="OMA" id="NAIMVPS"/>
<feature type="transmembrane region" description="Helical" evidence="10">
    <location>
        <begin position="358"/>
        <end position="378"/>
    </location>
</feature>
<feature type="transmembrane region" description="Helical" evidence="10">
    <location>
        <begin position="218"/>
        <end position="239"/>
    </location>
</feature>
<evidence type="ECO:0000256" key="1">
    <source>
        <dbReference type="ARBA" id="ARBA00004141"/>
    </source>
</evidence>
<dbReference type="NCBIfam" id="TIGR00879">
    <property type="entry name" value="SP"/>
    <property type="match status" value="1"/>
</dbReference>
<dbReference type="PROSITE" id="PS00217">
    <property type="entry name" value="SUGAR_TRANSPORT_2"/>
    <property type="match status" value="1"/>
</dbReference>
<dbReference type="InterPro" id="IPR005828">
    <property type="entry name" value="MFS_sugar_transport-like"/>
</dbReference>
<feature type="transmembrane region" description="Helical" evidence="10">
    <location>
        <begin position="482"/>
        <end position="500"/>
    </location>
</feature>
<dbReference type="PRINTS" id="PR00171">
    <property type="entry name" value="SUGRTRNSPORT"/>
</dbReference>
<reference evidence="13" key="1">
    <citation type="journal article" date="2012" name="Science">
        <title>The Paleozoic origin of enzymatic lignin decomposition reconstructed from 31 fungal genomes.</title>
        <authorList>
            <person name="Floudas D."/>
            <person name="Binder M."/>
            <person name="Riley R."/>
            <person name="Barry K."/>
            <person name="Blanchette R.A."/>
            <person name="Henrissat B."/>
            <person name="Martinez A.T."/>
            <person name="Otillar R."/>
            <person name="Spatafora J.W."/>
            <person name="Yadav J.S."/>
            <person name="Aerts A."/>
            <person name="Benoit I."/>
            <person name="Boyd A."/>
            <person name="Carlson A."/>
            <person name="Copeland A."/>
            <person name="Coutinho P.M."/>
            <person name="de Vries R.P."/>
            <person name="Ferreira P."/>
            <person name="Findley K."/>
            <person name="Foster B."/>
            <person name="Gaskell J."/>
            <person name="Glotzer D."/>
            <person name="Gorecki P."/>
            <person name="Heitman J."/>
            <person name="Hesse C."/>
            <person name="Hori C."/>
            <person name="Igarashi K."/>
            <person name="Jurgens J.A."/>
            <person name="Kallen N."/>
            <person name="Kersten P."/>
            <person name="Kohler A."/>
            <person name="Kuees U."/>
            <person name="Kumar T.K.A."/>
            <person name="Kuo A."/>
            <person name="LaButti K."/>
            <person name="Larrondo L.F."/>
            <person name="Lindquist E."/>
            <person name="Ling A."/>
            <person name="Lombard V."/>
            <person name="Lucas S."/>
            <person name="Lundell T."/>
            <person name="Martin R."/>
            <person name="McLaughlin D.J."/>
            <person name="Morgenstern I."/>
            <person name="Morin E."/>
            <person name="Murat C."/>
            <person name="Nagy L.G."/>
            <person name="Nolan M."/>
            <person name="Ohm R.A."/>
            <person name="Patyshakuliyeva A."/>
            <person name="Rokas A."/>
            <person name="Ruiz-Duenas F.J."/>
            <person name="Sabat G."/>
            <person name="Salamov A."/>
            <person name="Samejima M."/>
            <person name="Schmutz J."/>
            <person name="Slot J.C."/>
            <person name="St John F."/>
            <person name="Stenlid J."/>
            <person name="Sun H."/>
            <person name="Sun S."/>
            <person name="Syed K."/>
            <person name="Tsang A."/>
            <person name="Wiebenga A."/>
            <person name="Young D."/>
            <person name="Pisabarro A."/>
            <person name="Eastwood D.C."/>
            <person name="Martin F."/>
            <person name="Cullen D."/>
            <person name="Grigoriev I.V."/>
            <person name="Hibbett D.S."/>
        </authorList>
    </citation>
    <scope>NUCLEOTIDE SEQUENCE [LARGE SCALE GENOMIC DNA]</scope>
    <source>
        <strain evidence="13">RWD-64-598 SS2</strain>
    </source>
</reference>
<feature type="region of interest" description="Disordered" evidence="9">
    <location>
        <begin position="534"/>
        <end position="573"/>
    </location>
</feature>
<comment type="similarity">
    <text evidence="2 8">Belongs to the major facilitator superfamily. Sugar transporter (TC 2.A.1.1) family.</text>
</comment>
<comment type="subcellular location">
    <subcellularLocation>
        <location evidence="1">Membrane</location>
        <topology evidence="1">Multi-pass membrane protein</topology>
    </subcellularLocation>
</comment>
<dbReference type="InterPro" id="IPR003663">
    <property type="entry name" value="Sugar/inositol_transpt"/>
</dbReference>
<dbReference type="GO" id="GO:0016020">
    <property type="term" value="C:membrane"/>
    <property type="evidence" value="ECO:0007669"/>
    <property type="project" value="UniProtKB-SubCell"/>
</dbReference>
<evidence type="ECO:0000256" key="6">
    <source>
        <dbReference type="ARBA" id="ARBA00023136"/>
    </source>
</evidence>
<feature type="transmembrane region" description="Helical" evidence="10">
    <location>
        <begin position="450"/>
        <end position="470"/>
    </location>
</feature>
<feature type="domain" description="Major facilitator superfamily (MFS) profile" evidence="11">
    <location>
        <begin position="54"/>
        <end position="504"/>
    </location>
</feature>
<evidence type="ECO:0000256" key="4">
    <source>
        <dbReference type="ARBA" id="ARBA00022692"/>
    </source>
</evidence>
<organism evidence="12 13">
    <name type="scientific">Coniophora puteana (strain RWD-64-598)</name>
    <name type="common">Brown rot fungus</name>
    <dbReference type="NCBI Taxonomy" id="741705"/>
    <lineage>
        <taxon>Eukaryota</taxon>
        <taxon>Fungi</taxon>
        <taxon>Dikarya</taxon>
        <taxon>Basidiomycota</taxon>
        <taxon>Agaricomycotina</taxon>
        <taxon>Agaricomycetes</taxon>
        <taxon>Agaricomycetidae</taxon>
        <taxon>Boletales</taxon>
        <taxon>Coniophorineae</taxon>
        <taxon>Coniophoraceae</taxon>
        <taxon>Coniophora</taxon>
    </lineage>
</organism>
<dbReference type="Gene3D" id="1.20.1250.20">
    <property type="entry name" value="MFS general substrate transporter like domains"/>
    <property type="match status" value="1"/>
</dbReference>
<dbReference type="InterPro" id="IPR036259">
    <property type="entry name" value="MFS_trans_sf"/>
</dbReference>
<accession>A0A5M3MRG6</accession>
<comment type="catalytic activity">
    <reaction evidence="7">
        <text>myo-inositol(out) + H(+)(out) = myo-inositol(in) + H(+)(in)</text>
        <dbReference type="Rhea" id="RHEA:60364"/>
        <dbReference type="ChEBI" id="CHEBI:15378"/>
        <dbReference type="ChEBI" id="CHEBI:17268"/>
    </reaction>
</comment>
<dbReference type="InterPro" id="IPR020846">
    <property type="entry name" value="MFS_dom"/>
</dbReference>
<keyword evidence="3 8" id="KW-0813">Transport</keyword>
<name>A0A5M3MRG6_CONPW</name>
<evidence type="ECO:0000256" key="7">
    <source>
        <dbReference type="ARBA" id="ARBA00049119"/>
    </source>
</evidence>
<evidence type="ECO:0000256" key="2">
    <source>
        <dbReference type="ARBA" id="ARBA00010992"/>
    </source>
</evidence>
<evidence type="ECO:0000313" key="13">
    <source>
        <dbReference type="Proteomes" id="UP000053558"/>
    </source>
</evidence>
<feature type="transmembrane region" description="Helical" evidence="10">
    <location>
        <begin position="49"/>
        <end position="67"/>
    </location>
</feature>
<dbReference type="Pfam" id="PF00083">
    <property type="entry name" value="Sugar_tr"/>
    <property type="match status" value="1"/>
</dbReference>
<evidence type="ECO:0000256" key="5">
    <source>
        <dbReference type="ARBA" id="ARBA00022989"/>
    </source>
</evidence>
<proteinExistence type="inferred from homology"/>
<dbReference type="PANTHER" id="PTHR48022">
    <property type="entry name" value="PLASTIDIC GLUCOSE TRANSPORTER 4"/>
    <property type="match status" value="1"/>
</dbReference>
<feature type="transmembrane region" description="Helical" evidence="10">
    <location>
        <begin position="132"/>
        <end position="150"/>
    </location>
</feature>
<evidence type="ECO:0000256" key="8">
    <source>
        <dbReference type="RuleBase" id="RU003346"/>
    </source>
</evidence>
<dbReference type="FunFam" id="1.20.1250.20:FF:000061">
    <property type="entry name" value="MFS sugar transporter"/>
    <property type="match status" value="1"/>
</dbReference>
<keyword evidence="4 10" id="KW-0812">Transmembrane</keyword>
<dbReference type="GO" id="GO:0005351">
    <property type="term" value="F:carbohydrate:proton symporter activity"/>
    <property type="evidence" value="ECO:0007669"/>
    <property type="project" value="TreeGrafter"/>
</dbReference>
<evidence type="ECO:0000256" key="3">
    <source>
        <dbReference type="ARBA" id="ARBA00022448"/>
    </source>
</evidence>
<dbReference type="SUPFAM" id="SSF103473">
    <property type="entry name" value="MFS general substrate transporter"/>
    <property type="match status" value="1"/>
</dbReference>
<evidence type="ECO:0000256" key="9">
    <source>
        <dbReference type="SAM" id="MobiDB-lite"/>
    </source>
</evidence>
<dbReference type="InterPro" id="IPR050360">
    <property type="entry name" value="MFS_Sugar_Transporters"/>
</dbReference>
<dbReference type="AlphaFoldDB" id="A0A5M3MRG6"/>
<evidence type="ECO:0000259" key="11">
    <source>
        <dbReference type="PROSITE" id="PS50850"/>
    </source>
</evidence>
<keyword evidence="5 10" id="KW-1133">Transmembrane helix</keyword>
<dbReference type="PANTHER" id="PTHR48022:SF68">
    <property type="entry name" value="MAJOR FACILITATOR SUPERFAMILY (MFS) PROFILE DOMAIN-CONTAINING PROTEIN-RELATED"/>
    <property type="match status" value="1"/>
</dbReference>
<feature type="transmembrane region" description="Helical" evidence="10">
    <location>
        <begin position="189"/>
        <end position="212"/>
    </location>
</feature>
<dbReference type="InterPro" id="IPR005829">
    <property type="entry name" value="Sugar_transporter_CS"/>
</dbReference>
<feature type="transmembrane region" description="Helical" evidence="10">
    <location>
        <begin position="100"/>
        <end position="120"/>
    </location>
</feature>
<keyword evidence="6 10" id="KW-0472">Membrane</keyword>
<comment type="caution">
    <text evidence="12">The sequence shown here is derived from an EMBL/GenBank/DDBJ whole genome shotgun (WGS) entry which is preliminary data.</text>
</comment>
<dbReference type="OrthoDB" id="2544694at2759"/>
<evidence type="ECO:0000256" key="10">
    <source>
        <dbReference type="SAM" id="Phobius"/>
    </source>
</evidence>
<sequence>MSSSPTAPSEKVDQQHLEKAHVEQFETRRYPPDFEAEVAKNHIPLRGRLLTAGLAFIAGTGFTLFGYDQGVMSSLLTGNQFEAQFPQVVVESSHPNHATLQSFIIAIYEVGCLAGALTNLVIGDPLGRRRTIALGGVIMAIGAILQTTSFSFAQLIVARIVTGFGNGMITSTVPTYHAECSPAASRGQLIMLEGCMIVFGVTWIDFGCYFMTNSSAQWRLPLALQLVFELIMICFIWFLPESPRWLVKHGRDAEAMAVISALEDKPFSDGEVQRTFHAIREAVAMEFPGLSDKKQSSFDVLKTQMKELLTNDRSQNFRRASIGIVCQMMQQLTGINLVTYYATILFQRLGLSDINSRIIASANGTEYFLASWIAYYFVERVHRRTLMLVGTIGQCITMALLAIMGAIDNGPANVFSAVLLFAFNTFFAIGWLGMGWLYPAELSGLRTRTAANALSTASNWTWNFVVVMVVGPSFNNINWGTYIVFAVLNALIVPGVYFFFPETGGRSLEDMDVVFAYAHIHNLDPVKVSLRKDIPPAGTPEADEILGVHPGLRRRASQGTSEDTDSSSEPKST</sequence>
<feature type="compositionally biased region" description="Polar residues" evidence="9">
    <location>
        <begin position="557"/>
        <end position="573"/>
    </location>
</feature>
<dbReference type="KEGG" id="cput:CONPUDRAFT_89403"/>
<feature type="transmembrane region" description="Helical" evidence="10">
    <location>
        <begin position="385"/>
        <end position="407"/>
    </location>
</feature>
<feature type="transmembrane region" description="Helical" evidence="10">
    <location>
        <begin position="413"/>
        <end position="438"/>
    </location>
</feature>
<dbReference type="RefSeq" id="XP_007767627.1">
    <property type="nucleotide sequence ID" value="XM_007769437.1"/>
</dbReference>